<evidence type="ECO:0000313" key="3">
    <source>
        <dbReference type="Proteomes" id="UP000698752"/>
    </source>
</evidence>
<comment type="similarity">
    <text evidence="1">Belongs to the UPF0065 (bug) family.</text>
</comment>
<dbReference type="PIRSF" id="PIRSF017082">
    <property type="entry name" value="YflP"/>
    <property type="match status" value="1"/>
</dbReference>
<dbReference type="PANTHER" id="PTHR42928:SF5">
    <property type="entry name" value="BLR1237 PROTEIN"/>
    <property type="match status" value="1"/>
</dbReference>
<reference evidence="3" key="1">
    <citation type="journal article" date="2021" name="Syst. Appl. Microbiol.">
        <title>Roseomonas hellenica sp. nov., isolated from roots of wild-growing Alkanna tinctoria.</title>
        <authorList>
            <person name="Rat A."/>
            <person name="Naranjo H.D."/>
            <person name="Lebbe L."/>
            <person name="Cnockaert M."/>
            <person name="Krigas N."/>
            <person name="Grigoriadou K."/>
            <person name="Maloupa E."/>
            <person name="Willems A."/>
        </authorList>
    </citation>
    <scope>NUCLEOTIDE SEQUENCE [LARGE SCALE GENOMIC DNA]</scope>
    <source>
        <strain evidence="3">LMG 31159</strain>
    </source>
</reference>
<name>A0ABS5ELY0_9PROT</name>
<proteinExistence type="inferred from homology"/>
<evidence type="ECO:0000256" key="1">
    <source>
        <dbReference type="ARBA" id="ARBA00006987"/>
    </source>
</evidence>
<sequence>MLGCVRVHDGRHRLRQRRWRLALAGSDGQQERSAEEKMNMIGRRAAIASALSVGLGSGALAQESWPSRPIRLVVGYPAGGPGDLITRLAADGLRDELNVPVIVENRPGAGGAIGAAFAARAEPDGYTIFSGHVQNYTLNPLIQRSITYRPLEDFVSLGTLAVVPNVLVVNARSSTLTTVAELVQRARSRPGSLTYASYGPGSSPHLLSVLLQQIGGFEALQVPYAGSAPALAALLAGDVDFMFDNVTTSAAQVRGGAVRALAVAWPERLAVLPNVPTMDQAGVRGFDLQFWFALFAPVRTPEPIIRRLRAALAAAASKATFIERLRAQGGEPFSVPADRLPDFFRLESERWAKLLHDAGVRPE</sequence>
<comment type="caution">
    <text evidence="2">The sequence shown here is derived from an EMBL/GenBank/DDBJ whole genome shotgun (WGS) entry which is preliminary data.</text>
</comment>
<dbReference type="InterPro" id="IPR042100">
    <property type="entry name" value="Bug_dom1"/>
</dbReference>
<dbReference type="EMBL" id="JAAEDI010000023">
    <property type="protein sequence ID" value="MBR0652029.1"/>
    <property type="molecule type" value="Genomic_DNA"/>
</dbReference>
<dbReference type="Gene3D" id="3.40.190.150">
    <property type="entry name" value="Bordetella uptake gene, domain 1"/>
    <property type="match status" value="1"/>
</dbReference>
<keyword evidence="3" id="KW-1185">Reference proteome</keyword>
<dbReference type="CDD" id="cd07012">
    <property type="entry name" value="PBP2_Bug_TTT"/>
    <property type="match status" value="1"/>
</dbReference>
<organism evidence="2 3">
    <name type="scientific">Neoroseomonas terrae</name>
    <dbReference type="NCBI Taxonomy" id="424799"/>
    <lineage>
        <taxon>Bacteria</taxon>
        <taxon>Pseudomonadati</taxon>
        <taxon>Pseudomonadota</taxon>
        <taxon>Alphaproteobacteria</taxon>
        <taxon>Acetobacterales</taxon>
        <taxon>Acetobacteraceae</taxon>
        <taxon>Neoroseomonas</taxon>
    </lineage>
</organism>
<gene>
    <name evidence="2" type="ORF">GXW78_20365</name>
</gene>
<evidence type="ECO:0000313" key="2">
    <source>
        <dbReference type="EMBL" id="MBR0652029.1"/>
    </source>
</evidence>
<dbReference type="Proteomes" id="UP000698752">
    <property type="component" value="Unassembled WGS sequence"/>
</dbReference>
<dbReference type="RefSeq" id="WP_211870746.1">
    <property type="nucleotide sequence ID" value="NZ_JAAEDI010000023.1"/>
</dbReference>
<dbReference type="Gene3D" id="3.40.190.10">
    <property type="entry name" value="Periplasmic binding protein-like II"/>
    <property type="match status" value="1"/>
</dbReference>
<dbReference type="SUPFAM" id="SSF53850">
    <property type="entry name" value="Periplasmic binding protein-like II"/>
    <property type="match status" value="1"/>
</dbReference>
<dbReference type="InterPro" id="IPR005064">
    <property type="entry name" value="BUG"/>
</dbReference>
<protein>
    <submittedName>
        <fullName evidence="2">Tripartite tricarboxylate transporter substrate binding protein</fullName>
    </submittedName>
</protein>
<accession>A0ABS5ELY0</accession>
<dbReference type="Pfam" id="PF03401">
    <property type="entry name" value="TctC"/>
    <property type="match status" value="1"/>
</dbReference>
<dbReference type="PANTHER" id="PTHR42928">
    <property type="entry name" value="TRICARBOXYLATE-BINDING PROTEIN"/>
    <property type="match status" value="1"/>
</dbReference>